<dbReference type="AlphaFoldDB" id="A0A391NZT3"/>
<accession>A0A391NZT3</accession>
<dbReference type="Proteomes" id="UP000265618">
    <property type="component" value="Unassembled WGS sequence"/>
</dbReference>
<feature type="non-terminal residue" evidence="1">
    <location>
        <position position="1"/>
    </location>
</feature>
<dbReference type="Gene3D" id="1.20.120.1630">
    <property type="match status" value="1"/>
</dbReference>
<protein>
    <recommendedName>
        <fullName evidence="3">Isoprenylcysteine carboxylmethyltransferase family protein</fullName>
    </recommendedName>
</protein>
<proteinExistence type="predicted"/>
<dbReference type="EMBL" id="BDIP01007322">
    <property type="protein sequence ID" value="GCA64468.1"/>
    <property type="molecule type" value="Genomic_DNA"/>
</dbReference>
<dbReference type="OrthoDB" id="5326588at2759"/>
<reference evidence="1 2" key="1">
    <citation type="journal article" date="2018" name="PLoS ONE">
        <title>The draft genome of Kipferlia bialata reveals reductive genome evolution in fornicate parasites.</title>
        <authorList>
            <person name="Tanifuji G."/>
            <person name="Takabayashi S."/>
            <person name="Kume K."/>
            <person name="Takagi M."/>
            <person name="Nakayama T."/>
            <person name="Kamikawa R."/>
            <person name="Inagaki Y."/>
            <person name="Hashimoto T."/>
        </authorList>
    </citation>
    <scope>NUCLEOTIDE SEQUENCE [LARGE SCALE GENOMIC DNA]</scope>
    <source>
        <strain evidence="1">NY0173</strain>
    </source>
</reference>
<gene>
    <name evidence="1" type="ORF">KIPB_014353</name>
</gene>
<name>A0A391NZT3_9EUKA</name>
<keyword evidence="2" id="KW-1185">Reference proteome</keyword>
<sequence>LLMLPVTAILVHNMIRKEERYLESKHGETYREYCSKVPRYILF</sequence>
<comment type="caution">
    <text evidence="1">The sequence shown here is derived from an EMBL/GenBank/DDBJ whole genome shotgun (WGS) entry which is preliminary data.</text>
</comment>
<organism evidence="1 2">
    <name type="scientific">Kipferlia bialata</name>
    <dbReference type="NCBI Taxonomy" id="797122"/>
    <lineage>
        <taxon>Eukaryota</taxon>
        <taxon>Metamonada</taxon>
        <taxon>Carpediemonas-like organisms</taxon>
        <taxon>Kipferlia</taxon>
    </lineage>
</organism>
<evidence type="ECO:0000313" key="2">
    <source>
        <dbReference type="Proteomes" id="UP000265618"/>
    </source>
</evidence>
<evidence type="ECO:0008006" key="3">
    <source>
        <dbReference type="Google" id="ProtNLM"/>
    </source>
</evidence>
<evidence type="ECO:0000313" key="1">
    <source>
        <dbReference type="EMBL" id="GCA64468.1"/>
    </source>
</evidence>